<proteinExistence type="inferred from homology"/>
<evidence type="ECO:0000256" key="1">
    <source>
        <dbReference type="ARBA" id="ARBA00004651"/>
    </source>
</evidence>
<evidence type="ECO:0000256" key="4">
    <source>
        <dbReference type="ARBA" id="ARBA00022670"/>
    </source>
</evidence>
<evidence type="ECO:0000256" key="8">
    <source>
        <dbReference type="ARBA" id="ARBA00022833"/>
    </source>
</evidence>
<keyword evidence="8 12" id="KW-0862">Zinc</keyword>
<keyword evidence="6 12" id="KW-0479">Metal-binding</keyword>
<evidence type="ECO:0000256" key="3">
    <source>
        <dbReference type="ARBA" id="ARBA00022475"/>
    </source>
</evidence>
<keyword evidence="3 12" id="KW-1003">Cell membrane</keyword>
<dbReference type="InterPro" id="IPR050083">
    <property type="entry name" value="HtpX_protease"/>
</dbReference>
<organism evidence="15 16">
    <name type="scientific">Brevundimonas naejangsanensis</name>
    <dbReference type="NCBI Taxonomy" id="588932"/>
    <lineage>
        <taxon>Bacteria</taxon>
        <taxon>Pseudomonadati</taxon>
        <taxon>Pseudomonadota</taxon>
        <taxon>Alphaproteobacteria</taxon>
        <taxon>Caulobacterales</taxon>
        <taxon>Caulobacteraceae</taxon>
        <taxon>Brevundimonas</taxon>
    </lineage>
</organism>
<keyword evidence="10 12" id="KW-0482">Metalloprotease</keyword>
<feature type="transmembrane region" description="Helical" evidence="12">
    <location>
        <begin position="179"/>
        <end position="200"/>
    </location>
</feature>
<dbReference type="GO" id="GO:0006508">
    <property type="term" value="P:proteolysis"/>
    <property type="evidence" value="ECO:0007669"/>
    <property type="project" value="UniProtKB-KW"/>
</dbReference>
<dbReference type="GO" id="GO:0005886">
    <property type="term" value="C:plasma membrane"/>
    <property type="evidence" value="ECO:0007669"/>
    <property type="project" value="UniProtKB-SubCell"/>
</dbReference>
<dbReference type="HAMAP" id="MF_00188">
    <property type="entry name" value="Pept_M48_protease_HtpX"/>
    <property type="match status" value="1"/>
</dbReference>
<dbReference type="NCBIfam" id="NF002363">
    <property type="entry name" value="PRK01345.1"/>
    <property type="match status" value="1"/>
</dbReference>
<dbReference type="CDD" id="cd07336">
    <property type="entry name" value="M48B_HtpX_like"/>
    <property type="match status" value="1"/>
</dbReference>
<evidence type="ECO:0000256" key="5">
    <source>
        <dbReference type="ARBA" id="ARBA00022692"/>
    </source>
</evidence>
<evidence type="ECO:0000313" key="16">
    <source>
        <dbReference type="Proteomes" id="UP000276984"/>
    </source>
</evidence>
<dbReference type="InterPro" id="IPR022919">
    <property type="entry name" value="Pept_M48_protease_HtpX"/>
</dbReference>
<dbReference type="OrthoDB" id="15218at2"/>
<keyword evidence="16" id="KW-1185">Reference proteome</keyword>
<sequence length="326" mass="34202">MNHLKTFALLAVMTALFMGIGYLIGGATGMMIALAAAAAMNLFSYWNADKIVLKMYRAQLVDETHPNVVVRAYVADVKQMAQDAGLPRPNITIIPNDQPNAFATGRNPQNAAVAATTGLLDMLTREEIRGVMAHELAHVKNRDTLTMTVTATVAGAIAMLANFAMFFGGGDDRERPGGMIGTIALMLLAPMAAGLVQMAISRTREYEADRVGAEIANDPQALASALQKIEAYARGAVNAPAERNPATAHMFIINPLNGKGADNLFSTHPATGNRVRALTELGAKMGIGGRPAPAVVAPVQPAAPIRGTSVPTTDDGPAAPPRGPWG</sequence>
<dbReference type="RefSeq" id="WP_121481864.1">
    <property type="nucleotide sequence ID" value="NZ_CP032707.1"/>
</dbReference>
<comment type="subcellular location">
    <subcellularLocation>
        <location evidence="1 12">Cell membrane</location>
        <topology evidence="1 12">Multi-pass membrane protein</topology>
    </subcellularLocation>
</comment>
<keyword evidence="9 12" id="KW-1133">Transmembrane helix</keyword>
<accession>A0A494RLS4</accession>
<dbReference type="NCBIfam" id="NF002826">
    <property type="entry name" value="PRK03001.1"/>
    <property type="match status" value="1"/>
</dbReference>
<evidence type="ECO:0000259" key="14">
    <source>
        <dbReference type="Pfam" id="PF01435"/>
    </source>
</evidence>
<dbReference type="PANTHER" id="PTHR43221">
    <property type="entry name" value="PROTEASE HTPX"/>
    <property type="match status" value="1"/>
</dbReference>
<dbReference type="InterPro" id="IPR001915">
    <property type="entry name" value="Peptidase_M48"/>
</dbReference>
<evidence type="ECO:0000313" key="15">
    <source>
        <dbReference type="EMBL" id="AYG94714.1"/>
    </source>
</evidence>
<evidence type="ECO:0000256" key="11">
    <source>
        <dbReference type="ARBA" id="ARBA00023136"/>
    </source>
</evidence>
<dbReference type="GO" id="GO:0004222">
    <property type="term" value="F:metalloendopeptidase activity"/>
    <property type="evidence" value="ECO:0007669"/>
    <property type="project" value="UniProtKB-UniRule"/>
</dbReference>
<keyword evidence="7 12" id="KW-0378">Hydrolase</keyword>
<dbReference type="AlphaFoldDB" id="A0A494RLS4"/>
<dbReference type="PANTHER" id="PTHR43221:SF1">
    <property type="entry name" value="PROTEASE HTPX"/>
    <property type="match status" value="1"/>
</dbReference>
<dbReference type="EMBL" id="CP032707">
    <property type="protein sequence ID" value="AYG94714.1"/>
    <property type="molecule type" value="Genomic_DNA"/>
</dbReference>
<reference evidence="15 16" key="1">
    <citation type="submission" date="2018-10" db="EMBL/GenBank/DDBJ databases">
        <title>Complete genome sequence of Brevundimonas naejangsanensis BRV3.</title>
        <authorList>
            <person name="Berrios L."/>
            <person name="Ely B."/>
        </authorList>
    </citation>
    <scope>NUCLEOTIDE SEQUENCE [LARGE SCALE GENOMIC DNA]</scope>
    <source>
        <strain evidence="15 16">BRV3</strain>
    </source>
</reference>
<evidence type="ECO:0000256" key="9">
    <source>
        <dbReference type="ARBA" id="ARBA00022989"/>
    </source>
</evidence>
<comment type="cofactor">
    <cofactor evidence="12">
        <name>Zn(2+)</name>
        <dbReference type="ChEBI" id="CHEBI:29105"/>
    </cofactor>
    <text evidence="12">Binds 1 zinc ion per subunit.</text>
</comment>
<evidence type="ECO:0000256" key="7">
    <source>
        <dbReference type="ARBA" id="ARBA00022801"/>
    </source>
</evidence>
<dbReference type="Proteomes" id="UP000276984">
    <property type="component" value="Chromosome"/>
</dbReference>
<dbReference type="Pfam" id="PF01435">
    <property type="entry name" value="Peptidase_M48"/>
    <property type="match status" value="1"/>
</dbReference>
<protein>
    <recommendedName>
        <fullName evidence="12">Protease HtpX homolog</fullName>
        <ecNumber evidence="12">3.4.24.-</ecNumber>
    </recommendedName>
</protein>
<keyword evidence="5 12" id="KW-0812">Transmembrane</keyword>
<feature type="transmembrane region" description="Helical" evidence="12">
    <location>
        <begin position="7"/>
        <end position="24"/>
    </location>
</feature>
<name>A0A494RLS4_9CAUL</name>
<evidence type="ECO:0000256" key="13">
    <source>
        <dbReference type="SAM" id="MobiDB-lite"/>
    </source>
</evidence>
<keyword evidence="11 12" id="KW-0472">Membrane</keyword>
<feature type="domain" description="Peptidase M48" evidence="14">
    <location>
        <begin position="77"/>
        <end position="280"/>
    </location>
</feature>
<comment type="similarity">
    <text evidence="2 12">Belongs to the peptidase M48B family.</text>
</comment>
<feature type="binding site" evidence="12">
    <location>
        <position position="134"/>
    </location>
    <ligand>
        <name>Zn(2+)</name>
        <dbReference type="ChEBI" id="CHEBI:29105"/>
        <note>catalytic</note>
    </ligand>
</feature>
<feature type="binding site" evidence="12">
    <location>
        <position position="138"/>
    </location>
    <ligand>
        <name>Zn(2+)</name>
        <dbReference type="ChEBI" id="CHEBI:29105"/>
        <note>catalytic</note>
    </ligand>
</feature>
<feature type="transmembrane region" description="Helical" evidence="12">
    <location>
        <begin position="145"/>
        <end position="167"/>
    </location>
</feature>
<keyword evidence="4 12" id="KW-0645">Protease</keyword>
<feature type="transmembrane region" description="Helical" evidence="12">
    <location>
        <begin position="30"/>
        <end position="48"/>
    </location>
</feature>
<feature type="active site" evidence="12">
    <location>
        <position position="135"/>
    </location>
</feature>
<dbReference type="GO" id="GO:0008270">
    <property type="term" value="F:zinc ion binding"/>
    <property type="evidence" value="ECO:0007669"/>
    <property type="project" value="UniProtKB-UniRule"/>
</dbReference>
<gene>
    <name evidence="12 15" type="primary">htpX</name>
    <name evidence="15" type="ORF">D8I30_05590</name>
</gene>
<dbReference type="EC" id="3.4.24.-" evidence="12"/>
<evidence type="ECO:0000256" key="2">
    <source>
        <dbReference type="ARBA" id="ARBA00009779"/>
    </source>
</evidence>
<evidence type="ECO:0000256" key="12">
    <source>
        <dbReference type="HAMAP-Rule" id="MF_00188"/>
    </source>
</evidence>
<evidence type="ECO:0000256" key="10">
    <source>
        <dbReference type="ARBA" id="ARBA00023049"/>
    </source>
</evidence>
<dbReference type="Gene3D" id="3.30.2010.10">
    <property type="entry name" value="Metalloproteases ('zincins'), catalytic domain"/>
    <property type="match status" value="1"/>
</dbReference>
<feature type="binding site" evidence="12">
    <location>
        <position position="205"/>
    </location>
    <ligand>
        <name>Zn(2+)</name>
        <dbReference type="ChEBI" id="CHEBI:29105"/>
        <note>catalytic</note>
    </ligand>
</feature>
<feature type="region of interest" description="Disordered" evidence="13">
    <location>
        <begin position="303"/>
        <end position="326"/>
    </location>
</feature>
<evidence type="ECO:0000256" key="6">
    <source>
        <dbReference type="ARBA" id="ARBA00022723"/>
    </source>
</evidence>